<evidence type="ECO:0000256" key="4">
    <source>
        <dbReference type="ARBA" id="ARBA00022857"/>
    </source>
</evidence>
<dbReference type="Proteomes" id="UP001597294">
    <property type="component" value="Unassembled WGS sequence"/>
</dbReference>
<comment type="similarity">
    <text evidence="2 9">Belongs to the DXR family.</text>
</comment>
<keyword evidence="6 9" id="KW-0464">Manganese</keyword>
<comment type="function">
    <text evidence="9">Catalyzes the NADPH-dependent rearrangement and reduction of 1-deoxy-D-xylulose-5-phosphate (DXP) to 2-C-methyl-D-erythritol 4-phosphate (MEP).</text>
</comment>
<name>A0ABW5BP09_9PROT</name>
<feature type="binding site" evidence="9">
    <location>
        <position position="54"/>
    </location>
    <ligand>
        <name>NADPH</name>
        <dbReference type="ChEBI" id="CHEBI:57783"/>
    </ligand>
</feature>
<dbReference type="InterPro" id="IPR036291">
    <property type="entry name" value="NAD(P)-bd_dom_sf"/>
</dbReference>
<keyword evidence="5 9" id="KW-0560">Oxidoreductase</keyword>
<evidence type="ECO:0000256" key="9">
    <source>
        <dbReference type="HAMAP-Rule" id="MF_00183"/>
    </source>
</evidence>
<proteinExistence type="inferred from homology"/>
<feature type="binding site" evidence="9">
    <location>
        <position position="226"/>
    </location>
    <ligand>
        <name>1-deoxy-D-xylulose 5-phosphate</name>
        <dbReference type="ChEBI" id="CHEBI:57792"/>
    </ligand>
</feature>
<feature type="binding site" evidence="9">
    <location>
        <position position="166"/>
    </location>
    <ligand>
        <name>1-deoxy-D-xylulose 5-phosphate</name>
        <dbReference type="ChEBI" id="CHEBI:57792"/>
    </ligand>
</feature>
<dbReference type="EC" id="1.1.1.267" evidence="9"/>
<dbReference type="PIRSF" id="PIRSF006205">
    <property type="entry name" value="Dxp_reductismrs"/>
    <property type="match status" value="1"/>
</dbReference>
<evidence type="ECO:0000259" key="12">
    <source>
        <dbReference type="Pfam" id="PF13288"/>
    </source>
</evidence>
<evidence type="ECO:0000259" key="11">
    <source>
        <dbReference type="Pfam" id="PF08436"/>
    </source>
</evidence>
<dbReference type="Pfam" id="PF13288">
    <property type="entry name" value="DXPR_C"/>
    <property type="match status" value="1"/>
</dbReference>
<dbReference type="InterPro" id="IPR013644">
    <property type="entry name" value="DXP_reductoisomerase_C"/>
</dbReference>
<evidence type="ECO:0000256" key="2">
    <source>
        <dbReference type="ARBA" id="ARBA00006825"/>
    </source>
</evidence>
<feature type="binding site" evidence="9">
    <location>
        <position position="28"/>
    </location>
    <ligand>
        <name>NADPH</name>
        <dbReference type="ChEBI" id="CHEBI:57783"/>
    </ligand>
</feature>
<evidence type="ECO:0000313" key="13">
    <source>
        <dbReference type="EMBL" id="MFD2207309.1"/>
    </source>
</evidence>
<feature type="domain" description="DXP reductoisomerase C-terminal" evidence="12">
    <location>
        <begin position="275"/>
        <end position="388"/>
    </location>
</feature>
<keyword evidence="3 9" id="KW-0479">Metal-binding</keyword>
<feature type="binding site" evidence="9">
    <location>
        <position position="164"/>
    </location>
    <ligand>
        <name>Mn(2+)</name>
        <dbReference type="ChEBI" id="CHEBI:29035"/>
    </ligand>
</feature>
<keyword evidence="7 9" id="KW-0414">Isoprene biosynthesis</keyword>
<accession>A0ABW5BP09</accession>
<evidence type="ECO:0000313" key="14">
    <source>
        <dbReference type="Proteomes" id="UP001597294"/>
    </source>
</evidence>
<dbReference type="NCBIfam" id="NF009114">
    <property type="entry name" value="PRK12464.1"/>
    <property type="match status" value="1"/>
</dbReference>
<evidence type="ECO:0000256" key="3">
    <source>
        <dbReference type="ARBA" id="ARBA00022723"/>
    </source>
</evidence>
<dbReference type="EMBL" id="JBHUII010000011">
    <property type="protein sequence ID" value="MFD2207309.1"/>
    <property type="molecule type" value="Genomic_DNA"/>
</dbReference>
<feature type="domain" description="1-deoxy-D-xylulose 5-phosphate reductoisomerase C-terminal" evidence="11">
    <location>
        <begin position="160"/>
        <end position="243"/>
    </location>
</feature>
<dbReference type="RefSeq" id="WP_380253807.1">
    <property type="nucleotide sequence ID" value="NZ_JBHUII010000011.1"/>
</dbReference>
<dbReference type="InterPro" id="IPR013512">
    <property type="entry name" value="DXP_reductoisomerase_N"/>
</dbReference>
<organism evidence="13 14">
    <name type="scientific">Kiloniella antarctica</name>
    <dbReference type="NCBI Taxonomy" id="1550907"/>
    <lineage>
        <taxon>Bacteria</taxon>
        <taxon>Pseudomonadati</taxon>
        <taxon>Pseudomonadota</taxon>
        <taxon>Alphaproteobacteria</taxon>
        <taxon>Rhodospirillales</taxon>
        <taxon>Kiloniellaceae</taxon>
        <taxon>Kiloniella</taxon>
    </lineage>
</organism>
<dbReference type="Pfam" id="PF08436">
    <property type="entry name" value="DXP_redisom_C"/>
    <property type="match status" value="1"/>
</dbReference>
<feature type="binding site" evidence="9">
    <location>
        <position position="30"/>
    </location>
    <ligand>
        <name>NADPH</name>
        <dbReference type="ChEBI" id="CHEBI:57783"/>
    </ligand>
</feature>
<dbReference type="Pfam" id="PF02670">
    <property type="entry name" value="DXP_reductoisom"/>
    <property type="match status" value="1"/>
</dbReference>
<feature type="binding site" evidence="9">
    <location>
        <position position="29"/>
    </location>
    <ligand>
        <name>NADPH</name>
        <dbReference type="ChEBI" id="CHEBI:57783"/>
    </ligand>
</feature>
<reference evidence="14" key="1">
    <citation type="journal article" date="2019" name="Int. J. Syst. Evol. Microbiol.">
        <title>The Global Catalogue of Microorganisms (GCM) 10K type strain sequencing project: providing services to taxonomists for standard genome sequencing and annotation.</title>
        <authorList>
            <consortium name="The Broad Institute Genomics Platform"/>
            <consortium name="The Broad Institute Genome Sequencing Center for Infectious Disease"/>
            <person name="Wu L."/>
            <person name="Ma J."/>
        </authorList>
    </citation>
    <scope>NUCLEOTIDE SEQUENCE [LARGE SCALE GENOMIC DNA]</scope>
    <source>
        <strain evidence="14">CGMCC 4.7192</strain>
    </source>
</reference>
<feature type="binding site" evidence="9">
    <location>
        <position position="138"/>
    </location>
    <ligand>
        <name>NADPH</name>
        <dbReference type="ChEBI" id="CHEBI:57783"/>
    </ligand>
</feature>
<dbReference type="Gene3D" id="3.40.50.720">
    <property type="entry name" value="NAD(P)-binding Rossmann-like Domain"/>
    <property type="match status" value="1"/>
</dbReference>
<feature type="binding site" evidence="9">
    <location>
        <position position="139"/>
    </location>
    <ligand>
        <name>1-deoxy-D-xylulose 5-phosphate</name>
        <dbReference type="ChEBI" id="CHEBI:57792"/>
    </ligand>
</feature>
<dbReference type="NCBIfam" id="TIGR00243">
    <property type="entry name" value="Dxr"/>
    <property type="match status" value="1"/>
</dbReference>
<dbReference type="SUPFAM" id="SSF51735">
    <property type="entry name" value="NAD(P)-binding Rossmann-fold domains"/>
    <property type="match status" value="1"/>
</dbReference>
<keyword evidence="9" id="KW-0460">Magnesium</keyword>
<evidence type="ECO:0000256" key="8">
    <source>
        <dbReference type="ARBA" id="ARBA00048543"/>
    </source>
</evidence>
<feature type="binding site" evidence="9">
    <location>
        <position position="166"/>
    </location>
    <ligand>
        <name>Mn(2+)</name>
        <dbReference type="ChEBI" id="CHEBI:29035"/>
    </ligand>
</feature>
<feature type="binding site" evidence="9">
    <location>
        <position position="231"/>
    </location>
    <ligand>
        <name>1-deoxy-D-xylulose 5-phosphate</name>
        <dbReference type="ChEBI" id="CHEBI:57792"/>
    </ligand>
</feature>
<dbReference type="HAMAP" id="MF_00183">
    <property type="entry name" value="DXP_reductoisom"/>
    <property type="match status" value="1"/>
</dbReference>
<dbReference type="GO" id="GO:0030604">
    <property type="term" value="F:1-deoxy-D-xylulose-5-phosphate reductoisomerase activity"/>
    <property type="evidence" value="ECO:0007669"/>
    <property type="project" value="UniProtKB-EC"/>
</dbReference>
<comment type="caution">
    <text evidence="9">Lacks conserved residue(s) required for the propagation of feature annotation.</text>
</comment>
<evidence type="ECO:0000256" key="5">
    <source>
        <dbReference type="ARBA" id="ARBA00023002"/>
    </source>
</evidence>
<comment type="cofactor">
    <cofactor evidence="9">
        <name>Mg(2+)</name>
        <dbReference type="ChEBI" id="CHEBI:18420"/>
    </cofactor>
    <cofactor evidence="9">
        <name>Mn(2+)</name>
        <dbReference type="ChEBI" id="CHEBI:29035"/>
    </cofactor>
</comment>
<keyword evidence="14" id="KW-1185">Reference proteome</keyword>
<feature type="binding site" evidence="9">
    <location>
        <position position="165"/>
    </location>
    <ligand>
        <name>1-deoxy-D-xylulose 5-phosphate</name>
        <dbReference type="ChEBI" id="CHEBI:57792"/>
    </ligand>
</feature>
<evidence type="ECO:0000256" key="7">
    <source>
        <dbReference type="ARBA" id="ARBA00023229"/>
    </source>
</evidence>
<comment type="caution">
    <text evidence="13">The sequence shown here is derived from an EMBL/GenBank/DDBJ whole genome shotgun (WGS) entry which is preliminary data.</text>
</comment>
<protein>
    <recommendedName>
        <fullName evidence="9">1-deoxy-D-xylulose 5-phosphate reductoisomerase</fullName>
        <shortName evidence="9">DXP reductoisomerase</shortName>
        <ecNumber evidence="9">1.1.1.267</ecNumber>
    </recommendedName>
    <alternativeName>
        <fullName evidence="9">1-deoxyxylulose-5-phosphate reductoisomerase</fullName>
    </alternativeName>
    <alternativeName>
        <fullName evidence="9">2-C-methyl-D-erythritol 4-phosphate synthase</fullName>
    </alternativeName>
</protein>
<dbReference type="InterPro" id="IPR026877">
    <property type="entry name" value="DXPR_C"/>
</dbReference>
<evidence type="ECO:0000256" key="6">
    <source>
        <dbReference type="ARBA" id="ARBA00023211"/>
    </source>
</evidence>
<feature type="binding site" evidence="9">
    <location>
        <position position="219"/>
    </location>
    <ligand>
        <name>NADPH</name>
        <dbReference type="ChEBI" id="CHEBI:57783"/>
    </ligand>
</feature>
<dbReference type="Gene3D" id="1.10.1740.10">
    <property type="match status" value="1"/>
</dbReference>
<keyword evidence="4 9" id="KW-0521">NADP</keyword>
<feature type="binding site" evidence="9">
    <location>
        <position position="213"/>
    </location>
    <ligand>
        <name>1-deoxy-D-xylulose 5-phosphate</name>
        <dbReference type="ChEBI" id="CHEBI:57792"/>
    </ligand>
</feature>
<feature type="binding site" evidence="9">
    <location>
        <position position="55"/>
    </location>
    <ligand>
        <name>NADPH</name>
        <dbReference type="ChEBI" id="CHEBI:57783"/>
    </ligand>
</feature>
<feature type="binding site" evidence="9">
    <location>
        <position position="235"/>
    </location>
    <ligand>
        <name>1-deoxy-D-xylulose 5-phosphate</name>
        <dbReference type="ChEBI" id="CHEBI:57792"/>
    </ligand>
</feature>
<dbReference type="SUPFAM" id="SSF69055">
    <property type="entry name" value="1-deoxy-D-xylulose-5-phosphate reductoisomerase, C-terminal domain"/>
    <property type="match status" value="1"/>
</dbReference>
<comment type="pathway">
    <text evidence="1 9">Isoprenoid biosynthesis; isopentenyl diphosphate biosynthesis via DXP pathway; isopentenyl diphosphate from 1-deoxy-D-xylulose 5-phosphate: step 1/6.</text>
</comment>
<dbReference type="InterPro" id="IPR036169">
    <property type="entry name" value="DXPR_C_sf"/>
</dbReference>
<feature type="domain" description="1-deoxy-D-xylulose 5-phosphate reductoisomerase N-terminal" evidence="10">
    <location>
        <begin position="21"/>
        <end position="146"/>
    </location>
</feature>
<comment type="catalytic activity">
    <reaction evidence="8">
        <text>2-C-methyl-D-erythritol 4-phosphate + NADP(+) = 1-deoxy-D-xylulose 5-phosphate + NADPH + H(+)</text>
        <dbReference type="Rhea" id="RHEA:13717"/>
        <dbReference type="ChEBI" id="CHEBI:15378"/>
        <dbReference type="ChEBI" id="CHEBI:57783"/>
        <dbReference type="ChEBI" id="CHEBI:57792"/>
        <dbReference type="ChEBI" id="CHEBI:58262"/>
        <dbReference type="ChEBI" id="CHEBI:58349"/>
        <dbReference type="EC" id="1.1.1.267"/>
    </reaction>
    <physiologicalReaction direction="right-to-left" evidence="8">
        <dbReference type="Rhea" id="RHEA:13719"/>
    </physiologicalReaction>
</comment>
<feature type="binding site" evidence="9">
    <location>
        <position position="27"/>
    </location>
    <ligand>
        <name>NADPH</name>
        <dbReference type="ChEBI" id="CHEBI:57783"/>
    </ligand>
</feature>
<evidence type="ECO:0000259" key="10">
    <source>
        <dbReference type="Pfam" id="PF02670"/>
    </source>
</evidence>
<evidence type="ECO:0000256" key="1">
    <source>
        <dbReference type="ARBA" id="ARBA00005094"/>
    </source>
</evidence>
<dbReference type="PANTHER" id="PTHR30525:SF0">
    <property type="entry name" value="1-DEOXY-D-XYLULOSE 5-PHOSPHATE REDUCTOISOMERASE, CHLOROPLASTIC"/>
    <property type="match status" value="1"/>
</dbReference>
<dbReference type="SUPFAM" id="SSF55347">
    <property type="entry name" value="Glyceraldehyde-3-phosphate dehydrogenase-like, C-terminal domain"/>
    <property type="match status" value="1"/>
</dbReference>
<feature type="binding site" evidence="9">
    <location>
        <position position="140"/>
    </location>
    <ligand>
        <name>NADPH</name>
        <dbReference type="ChEBI" id="CHEBI:57783"/>
    </ligand>
</feature>
<dbReference type="PANTHER" id="PTHR30525">
    <property type="entry name" value="1-DEOXY-D-XYLULOSE 5-PHOSPHATE REDUCTOISOMERASE"/>
    <property type="match status" value="1"/>
</dbReference>
<sequence>MLSNNVFPHQAAGILRSPRSITVMGSTGSVGKSTVDLLKRSPELFIVEALTANRNVELLAKQAVELNAKLAVVADSNKYNELKLALSGTGIEVGAGPEAILEAAIRPSDMVMAAIVGFAGLAPTLTAIRRGATILLANKEALVCAGDLMVHEVEKHGAKLLPVDSEHNAIFQVFDCENRAAIEHITLTASGGPFRLYSASQMANVTPEQALAHPNWDMGSKISIDSASMVNKGLELIEAAYLFDLPENKIKVLVHPQSIIHSMVSYVDGSVLAQLGDPDMRTPIACALAWPERIHTPVKQLDLAEVATLTFENPDCERFPALNLARRALKEEKTVIFNAANEVAVDNFLKKNISFSAISVMVEKAITDFVTPSHDTLEKIIELDKEVRIWSADIIKRKMI</sequence>
<gene>
    <name evidence="9" type="primary">dxr</name>
    <name evidence="13" type="ORF">ACFSKO_16920</name>
</gene>
<feature type="binding site" evidence="9">
    <location>
        <position position="235"/>
    </location>
    <ligand>
        <name>Mn(2+)</name>
        <dbReference type="ChEBI" id="CHEBI:29035"/>
    </ligand>
</feature>
<feature type="binding site" evidence="9">
    <location>
        <position position="190"/>
    </location>
    <ligand>
        <name>1-deoxy-D-xylulose 5-phosphate</name>
        <dbReference type="ChEBI" id="CHEBI:57792"/>
    </ligand>
</feature>
<dbReference type="InterPro" id="IPR003821">
    <property type="entry name" value="DXP_reductoisomerase"/>
</dbReference>
<feature type="binding site" evidence="9">
    <location>
        <position position="232"/>
    </location>
    <ligand>
        <name>1-deoxy-D-xylulose 5-phosphate</name>
        <dbReference type="ChEBI" id="CHEBI:57792"/>
    </ligand>
</feature>